<dbReference type="Proteomes" id="UP000264589">
    <property type="component" value="Unassembled WGS sequence"/>
</dbReference>
<feature type="region of interest" description="Disordered" evidence="1">
    <location>
        <begin position="40"/>
        <end position="65"/>
    </location>
</feature>
<evidence type="ECO:0000313" key="4">
    <source>
        <dbReference type="Proteomes" id="UP000264589"/>
    </source>
</evidence>
<feature type="signal peptide" evidence="2">
    <location>
        <begin position="1"/>
        <end position="21"/>
    </location>
</feature>
<accession>A0A371RIN2</accession>
<evidence type="ECO:0000313" key="3">
    <source>
        <dbReference type="EMBL" id="RFB05303.1"/>
    </source>
</evidence>
<name>A0A371RIN2_9PROT</name>
<keyword evidence="4" id="KW-1185">Reference proteome</keyword>
<organism evidence="3 4">
    <name type="scientific">Parvularcula marina</name>
    <dbReference type="NCBI Taxonomy" id="2292771"/>
    <lineage>
        <taxon>Bacteria</taxon>
        <taxon>Pseudomonadati</taxon>
        <taxon>Pseudomonadota</taxon>
        <taxon>Alphaproteobacteria</taxon>
        <taxon>Parvularculales</taxon>
        <taxon>Parvularculaceae</taxon>
        <taxon>Parvularcula</taxon>
    </lineage>
</organism>
<evidence type="ECO:0000256" key="2">
    <source>
        <dbReference type="SAM" id="SignalP"/>
    </source>
</evidence>
<feature type="chain" id="PRO_5016753172" evidence="2">
    <location>
        <begin position="22"/>
        <end position="222"/>
    </location>
</feature>
<gene>
    <name evidence="3" type="ORF">DX908_08570</name>
</gene>
<sequence>MLKTILTAAGAIAASFGIAAAQQAGVDLNVELAGASSQGVKGRAAGAPPVAQARPYRDNDRYGDRDRYGRERTIECRSRGGYDRCEVGGRIWSLRYVASRSSGSCQIGRDWGVERYAVWVDNGCRATFQVQLGEGGYGGGRDDDYGRGGYGELQYIKCESDNRRYRLCRINENFTELRLYDRRSDAPCRRGTDWGETREGVWVNNGCRAVFSYVSRDRYRRY</sequence>
<feature type="compositionally biased region" description="Basic and acidic residues" evidence="1">
    <location>
        <begin position="55"/>
        <end position="65"/>
    </location>
</feature>
<dbReference type="InParanoid" id="A0A371RIN2"/>
<keyword evidence="2" id="KW-0732">Signal</keyword>
<proteinExistence type="predicted"/>
<comment type="caution">
    <text evidence="3">The sequence shown here is derived from an EMBL/GenBank/DDBJ whole genome shotgun (WGS) entry which is preliminary data.</text>
</comment>
<dbReference type="Pfam" id="PF11218">
    <property type="entry name" value="DUF3011"/>
    <property type="match status" value="1"/>
</dbReference>
<dbReference type="EMBL" id="QUQO01000001">
    <property type="protein sequence ID" value="RFB05303.1"/>
    <property type="molecule type" value="Genomic_DNA"/>
</dbReference>
<dbReference type="AlphaFoldDB" id="A0A371RIN2"/>
<protein>
    <submittedName>
        <fullName evidence="3">DUF3011 domain-containing protein</fullName>
    </submittedName>
</protein>
<dbReference type="OrthoDB" id="5984161at2"/>
<reference evidence="3 4" key="1">
    <citation type="submission" date="2018-08" db="EMBL/GenBank/DDBJ databases">
        <title>Parvularcula sp. SM1705, isolated from surface water of the South Sea China.</title>
        <authorList>
            <person name="Sun L."/>
        </authorList>
    </citation>
    <scope>NUCLEOTIDE SEQUENCE [LARGE SCALE GENOMIC DNA]</scope>
    <source>
        <strain evidence="3 4">SM1705</strain>
    </source>
</reference>
<evidence type="ECO:0000256" key="1">
    <source>
        <dbReference type="SAM" id="MobiDB-lite"/>
    </source>
</evidence>
<dbReference type="InterPro" id="IPR021381">
    <property type="entry name" value="DUF3011"/>
</dbReference>
<dbReference type="RefSeq" id="WP_116391935.1">
    <property type="nucleotide sequence ID" value="NZ_QUQO01000001.1"/>
</dbReference>